<name>A0A8T1R3U2_CARIL</name>
<proteinExistence type="predicted"/>
<accession>A0A8T1R3U2</accession>
<dbReference type="PANTHER" id="PTHR33868">
    <property type="entry name" value="EXPRESSED PROTEIN"/>
    <property type="match status" value="1"/>
</dbReference>
<organism evidence="3 5">
    <name type="scientific">Carya illinoinensis</name>
    <name type="common">Pecan</name>
    <dbReference type="NCBI Taxonomy" id="32201"/>
    <lineage>
        <taxon>Eukaryota</taxon>
        <taxon>Viridiplantae</taxon>
        <taxon>Streptophyta</taxon>
        <taxon>Embryophyta</taxon>
        <taxon>Tracheophyta</taxon>
        <taxon>Spermatophyta</taxon>
        <taxon>Magnoliopsida</taxon>
        <taxon>eudicotyledons</taxon>
        <taxon>Gunneridae</taxon>
        <taxon>Pentapetalae</taxon>
        <taxon>rosids</taxon>
        <taxon>fabids</taxon>
        <taxon>Fagales</taxon>
        <taxon>Juglandaceae</taxon>
        <taxon>Carya</taxon>
    </lineage>
</organism>
<keyword evidence="1" id="KW-0175">Coiled coil</keyword>
<reference evidence="4" key="2">
    <citation type="submission" date="2021-01" db="EMBL/GenBank/DDBJ databases">
        <authorList>
            <person name="Lovell J.T."/>
            <person name="Bentley N."/>
            <person name="Bhattarai G."/>
            <person name="Jenkins J.W."/>
            <person name="Sreedasyam A."/>
            <person name="Alarcon Y."/>
            <person name="Bock C."/>
            <person name="Boston L."/>
            <person name="Carlson J."/>
            <person name="Cervantes K."/>
            <person name="Clermont K."/>
            <person name="Krom N."/>
            <person name="Kubenka K."/>
            <person name="Mamidi S."/>
            <person name="Mattison C."/>
            <person name="Monteros M."/>
            <person name="Pisani C."/>
            <person name="Plott C."/>
            <person name="Rajasekar S."/>
            <person name="Rhein H.S."/>
            <person name="Rohla C."/>
            <person name="Song M."/>
            <person name="Hilaire R.S."/>
            <person name="Shu S."/>
            <person name="Wells L."/>
            <person name="Wang X."/>
            <person name="Webber J."/>
            <person name="Heerema R.J."/>
            <person name="Klein P."/>
            <person name="Conner P."/>
            <person name="Grauke L."/>
            <person name="Grimwood J."/>
            <person name="Schmutz J."/>
            <person name="Randall J.J."/>
        </authorList>
    </citation>
    <scope>NUCLEOTIDE SEQUENCE</scope>
    <source>
        <tissue evidence="4">Leaf</tissue>
    </source>
</reference>
<dbReference type="AlphaFoldDB" id="A0A8T1R3U2"/>
<dbReference type="Proteomes" id="UP000811609">
    <property type="component" value="Chromosome 3"/>
</dbReference>
<sequence length="240" mass="26582">MKSSPMAGWASNNPKLNSKGVDANEMVIMGLEVSQKPGMDLMQNCDLPPPVKVFTRSDKTVMSSMNRMLSMAGKEVENEELNVYRISGVESEKLELLKALRLSQTRAREAEKKVAALVKERDYLSNALVAEGTRLFAYRQWVRLLELHVSKLQSQWLQQHEYQKGCRCGYGGAKGMMGGLLKGGDGGEDGAGVTWLMALAFCLGFVGVGFGFGYGYLFSLFQPLLSETDRRQQQGEMCCI</sequence>
<gene>
    <name evidence="3" type="ORF">CIPAW_03G146300</name>
    <name evidence="4" type="ORF">I3842_03G140200</name>
</gene>
<keyword evidence="2" id="KW-0812">Transmembrane</keyword>
<feature type="coiled-coil region" evidence="1">
    <location>
        <begin position="100"/>
        <end position="127"/>
    </location>
</feature>
<comment type="caution">
    <text evidence="3">The sequence shown here is derived from an EMBL/GenBank/DDBJ whole genome shotgun (WGS) entry which is preliminary data.</text>
</comment>
<evidence type="ECO:0000313" key="3">
    <source>
        <dbReference type="EMBL" id="KAG6661023.1"/>
    </source>
</evidence>
<evidence type="ECO:0000313" key="4">
    <source>
        <dbReference type="EMBL" id="KAG6722003.1"/>
    </source>
</evidence>
<reference evidence="3" key="1">
    <citation type="submission" date="2020-12" db="EMBL/GenBank/DDBJ databases">
        <title>WGS assembly of Carya illinoinensis cv. Pawnee.</title>
        <authorList>
            <person name="Platts A."/>
            <person name="Shu S."/>
            <person name="Wright S."/>
            <person name="Barry K."/>
            <person name="Edger P."/>
            <person name="Pires J.C."/>
            <person name="Schmutz J."/>
        </authorList>
    </citation>
    <scope>NUCLEOTIDE SEQUENCE</scope>
    <source>
        <tissue evidence="3">Leaf</tissue>
    </source>
</reference>
<evidence type="ECO:0000256" key="1">
    <source>
        <dbReference type="SAM" id="Coils"/>
    </source>
</evidence>
<keyword evidence="2" id="KW-0472">Membrane</keyword>
<dbReference type="Proteomes" id="UP000811246">
    <property type="component" value="Chromosome 3"/>
</dbReference>
<dbReference type="EMBL" id="CM031811">
    <property type="protein sequence ID" value="KAG6661023.1"/>
    <property type="molecule type" value="Genomic_DNA"/>
</dbReference>
<keyword evidence="5" id="KW-1185">Reference proteome</keyword>
<dbReference type="EMBL" id="CM031827">
    <property type="protein sequence ID" value="KAG6722003.1"/>
    <property type="molecule type" value="Genomic_DNA"/>
</dbReference>
<feature type="transmembrane region" description="Helical" evidence="2">
    <location>
        <begin position="195"/>
        <end position="221"/>
    </location>
</feature>
<evidence type="ECO:0000256" key="2">
    <source>
        <dbReference type="SAM" id="Phobius"/>
    </source>
</evidence>
<dbReference type="PANTHER" id="PTHR33868:SF10">
    <property type="entry name" value="OS08G0483100 PROTEIN"/>
    <property type="match status" value="1"/>
</dbReference>
<protein>
    <submittedName>
        <fullName evidence="3">Uncharacterized protein</fullName>
    </submittedName>
</protein>
<keyword evidence="2" id="KW-1133">Transmembrane helix</keyword>
<evidence type="ECO:0000313" key="5">
    <source>
        <dbReference type="Proteomes" id="UP000811609"/>
    </source>
</evidence>